<dbReference type="Proteomes" id="UP000324760">
    <property type="component" value="Chromosome"/>
</dbReference>
<evidence type="ECO:0000313" key="2">
    <source>
        <dbReference type="EMBL" id="QEQ96051.1"/>
    </source>
</evidence>
<organism evidence="2 3">
    <name type="scientific">Neptunomonas concharum</name>
    <dbReference type="NCBI Taxonomy" id="1031538"/>
    <lineage>
        <taxon>Bacteria</taxon>
        <taxon>Pseudomonadati</taxon>
        <taxon>Pseudomonadota</taxon>
        <taxon>Gammaproteobacteria</taxon>
        <taxon>Oceanospirillales</taxon>
        <taxon>Oceanospirillaceae</taxon>
        <taxon>Neptunomonas</taxon>
    </lineage>
</organism>
<dbReference type="AlphaFoldDB" id="A0A5P1R9T8"/>
<dbReference type="KEGG" id="ncu:F0U83_04650"/>
<dbReference type="RefSeq" id="WP_138988757.1">
    <property type="nucleotide sequence ID" value="NZ_CP043869.1"/>
</dbReference>
<name>A0A5P1R9T8_9GAMM</name>
<feature type="coiled-coil region" evidence="1">
    <location>
        <begin position="146"/>
        <end position="204"/>
    </location>
</feature>
<accession>A0A5P1R9T8</accession>
<evidence type="ECO:0000313" key="3">
    <source>
        <dbReference type="Proteomes" id="UP000324760"/>
    </source>
</evidence>
<protein>
    <submittedName>
        <fullName evidence="2">DUF349 domain-containing protein</fullName>
    </submittedName>
</protein>
<feature type="coiled-coil region" evidence="1">
    <location>
        <begin position="883"/>
        <end position="910"/>
    </location>
</feature>
<dbReference type="EMBL" id="CP043869">
    <property type="protein sequence ID" value="QEQ96051.1"/>
    <property type="molecule type" value="Genomic_DNA"/>
</dbReference>
<feature type="coiled-coil region" evidence="1">
    <location>
        <begin position="253"/>
        <end position="291"/>
    </location>
</feature>
<gene>
    <name evidence="2" type="ORF">F0U83_04650</name>
</gene>
<dbReference type="Pfam" id="PF03993">
    <property type="entry name" value="DUF349"/>
    <property type="match status" value="2"/>
</dbReference>
<keyword evidence="3" id="KW-1185">Reference proteome</keyword>
<evidence type="ECO:0000256" key="1">
    <source>
        <dbReference type="SAM" id="Coils"/>
    </source>
</evidence>
<dbReference type="OrthoDB" id="5523335at2"/>
<reference evidence="2 3" key="1">
    <citation type="journal article" date="2019" name="Biochem. Eng. J.">
        <title>Metabolic engineering of the marine bacteria Neptunomonas concharum for the production of acetoin and meso-2,3-butanediol from acetate.</title>
        <authorList>
            <person name="Li W."/>
            <person name="Pu N."/>
            <person name="Liu C.-X."/>
            <person name="Yuan Q.-P."/>
            <person name="Li Z.-J."/>
        </authorList>
    </citation>
    <scope>NUCLEOTIDE SEQUENCE [LARGE SCALE GENOMIC DNA]</scope>
    <source>
        <strain evidence="2 3">JCM17730</strain>
    </source>
</reference>
<dbReference type="InterPro" id="IPR007139">
    <property type="entry name" value="DUF349"/>
</dbReference>
<keyword evidence="1" id="KW-0175">Coiled coil</keyword>
<proteinExistence type="predicted"/>
<sequence>MLSKFFKPKWQHTNPVTRASAVRKLSDQSPEQFRILSKMATQDPDAHVRQTAVEQISEISQLIHLLEQEMETDTTAIEQGLAKRLQHEPLSDNLITQLSQCKNPIAVFNSVSLTGHNDLLRKLLDTIDNEALLFNVVLSNAPIQVRKQAAEQINSLENIEKLAKETRQKDKTIQRIMREKLKSIKESEKQRALEIERATQLSEQITTLSNGEWFPLYPAKLTSLVQEWQAFSSTLDVTHREQVQIALERCQHRVDEQQSIEAAKQAAQQKRREAERQAQQILVALQEATTQCQQQILSTDPVNNDLIQDLIASSTQQWESLSGHLSHLEATFKQHIGTLQSAQTKTAATRDTLQKIDQFLEKHSIDSISKSSTVSMKKQAQKLLSQLDWPDTLEPPASLLALQALLGELAAFDKTTREKNAKAEAHFSEQLTQLETAINQGEIKLADKTAKKTADLFGRLNGATPDKLEQRYKLLTNRLQELKDWQGYAVAPKKEQLCEEMEALISKEMPAPEKARTIKQLQQQWKVLDSTDPFHSQAVWKRFKSASEQAYAPCEQHFAQQNEIRRYNLEQRQLICHEVSTYLNTIDWETDDWKAVEKVIQTAKEEWRRFVPVDRGPGQALQKQFNTLIVETENHFKVFKSQSMEIKQGLIDEVAQLTQSEDVQSAAEATKVLQKRWKEAGPTFHSQERVLWKNFRAHCDQVFARLQAATPSRDERQAIKEKLAEISQELTSFLEKPIYAQRNLTLMAEGQQLIQTYGDNLSPRDEERFNKASNAFEAQIEAFNNFIETPAIKHLIQQGSICDKFEEAILENADIEPLLDDWQLDINLPEHADLLLRKKTAEEVLNGSTSLEAILPASAQRLREICIRLEIALGEPSPEADQARRMEYQMQRLQQALEQQQQTFTLLDIKKLELEWSSTPFSQLHPELTSRFYNLLDKVFS</sequence>